<dbReference type="EMBL" id="BSRX01000050">
    <property type="protein sequence ID" value="GLW58340.1"/>
    <property type="molecule type" value="Genomic_DNA"/>
</dbReference>
<dbReference type="InterPro" id="IPR017438">
    <property type="entry name" value="ATP-NAD_kinase_N"/>
</dbReference>
<evidence type="ECO:0000313" key="4">
    <source>
        <dbReference type="Proteomes" id="UP001165143"/>
    </source>
</evidence>
<dbReference type="Gene3D" id="3.40.50.10330">
    <property type="entry name" value="Probable inorganic polyphosphate/atp-NAD kinase, domain 1"/>
    <property type="match status" value="1"/>
</dbReference>
<dbReference type="OrthoDB" id="3208200at2"/>
<dbReference type="InterPro" id="IPR001206">
    <property type="entry name" value="Diacylglycerol_kinase_cat_dom"/>
</dbReference>
<comment type="caution">
    <text evidence="3">The sequence shown here is derived from an EMBL/GenBank/DDBJ whole genome shotgun (WGS) entry which is preliminary data.</text>
</comment>
<protein>
    <recommendedName>
        <fullName evidence="2">DAGKc domain-containing protein</fullName>
    </recommendedName>
</protein>
<dbReference type="AlphaFoldDB" id="A0A9W6PL82"/>
<name>A0A9W6PL82_9ACTN</name>
<feature type="transmembrane region" description="Helical" evidence="1">
    <location>
        <begin position="41"/>
        <end position="61"/>
    </location>
</feature>
<evidence type="ECO:0000256" key="1">
    <source>
        <dbReference type="SAM" id="Phobius"/>
    </source>
</evidence>
<dbReference type="InterPro" id="IPR016064">
    <property type="entry name" value="NAD/diacylglycerol_kinase_sf"/>
</dbReference>
<sequence length="446" mass="46532">MGEAAKVAWPARTVWLARAAIGCGVAAVLVLAAGAGLRGALVVAVGVAALVVMAVGGWWALSRRGPLRWLGALLAVAAPVAAVALYVGAGTWPWVLGSVALWAVGLWLARTALRSARRTREMPEREVDAPRRPVLIMNPRSGGGKVEKFRLAERARELGAQVVLLDPDAHQDVVELAERAVADGADLLGVAGGDGTQALVAQVAARHGLPFLVVSAGTRNHFALDLGLDRTDPSRCLDALTDGVELRVDLGEVAGRAFVNNVSFGTYAEIVQNPEYRDAKAATILAMLPDLLVGYAGAQLSAEAGGERLERPQAVLVSNNPYDAGDLLDPGRRSRLDRGRLGVLGVKVDGAAQAADLALRGTSAEAVTVLVGREVLVTADVASIPVAVDGEALELDVPVRCVIRPGALRVRVPRDRPGTVAPAPTLKWSRLAHLASGRTEENGGAR</sequence>
<reference evidence="3" key="1">
    <citation type="submission" date="2023-02" db="EMBL/GenBank/DDBJ databases">
        <title>Kitasatospora phosalacinea NBRC 14362.</title>
        <authorList>
            <person name="Ichikawa N."/>
            <person name="Sato H."/>
            <person name="Tonouchi N."/>
        </authorList>
    </citation>
    <scope>NUCLEOTIDE SEQUENCE</scope>
    <source>
        <strain evidence="3">NBRC 14362</strain>
    </source>
</reference>
<feature type="transmembrane region" description="Helical" evidence="1">
    <location>
        <begin position="68"/>
        <end position="88"/>
    </location>
</feature>
<accession>A0A9W6PL82</accession>
<dbReference type="RefSeq" id="WP_051778289.1">
    <property type="nucleotide sequence ID" value="NZ_BSRX01000050.1"/>
</dbReference>
<feature type="domain" description="DAGKc" evidence="2">
    <location>
        <begin position="128"/>
        <end position="257"/>
    </location>
</feature>
<gene>
    <name evidence="3" type="ORF">Kpho01_63510</name>
</gene>
<proteinExistence type="predicted"/>
<keyword evidence="1" id="KW-0812">Transmembrane</keyword>
<dbReference type="Gene3D" id="2.60.200.40">
    <property type="match status" value="1"/>
</dbReference>
<dbReference type="SMART" id="SM00046">
    <property type="entry name" value="DAGKc"/>
    <property type="match status" value="1"/>
</dbReference>
<feature type="transmembrane region" description="Helical" evidence="1">
    <location>
        <begin position="15"/>
        <end position="35"/>
    </location>
</feature>
<dbReference type="SUPFAM" id="SSF111331">
    <property type="entry name" value="NAD kinase/diacylglycerol kinase-like"/>
    <property type="match status" value="1"/>
</dbReference>
<dbReference type="GO" id="GO:0016301">
    <property type="term" value="F:kinase activity"/>
    <property type="evidence" value="ECO:0007669"/>
    <property type="project" value="InterPro"/>
</dbReference>
<dbReference type="PROSITE" id="PS50146">
    <property type="entry name" value="DAGK"/>
    <property type="match status" value="1"/>
</dbReference>
<keyword evidence="1" id="KW-1133">Transmembrane helix</keyword>
<evidence type="ECO:0000259" key="2">
    <source>
        <dbReference type="PROSITE" id="PS50146"/>
    </source>
</evidence>
<dbReference type="Proteomes" id="UP001165143">
    <property type="component" value="Unassembled WGS sequence"/>
</dbReference>
<feature type="transmembrane region" description="Helical" evidence="1">
    <location>
        <begin position="94"/>
        <end position="113"/>
    </location>
</feature>
<keyword evidence="1" id="KW-0472">Membrane</keyword>
<evidence type="ECO:0000313" key="3">
    <source>
        <dbReference type="EMBL" id="GLW58340.1"/>
    </source>
</evidence>
<dbReference type="Pfam" id="PF00781">
    <property type="entry name" value="DAGK_cat"/>
    <property type="match status" value="1"/>
</dbReference>
<organism evidence="3 4">
    <name type="scientific">Kitasatospora phosalacinea</name>
    <dbReference type="NCBI Taxonomy" id="2065"/>
    <lineage>
        <taxon>Bacteria</taxon>
        <taxon>Bacillati</taxon>
        <taxon>Actinomycetota</taxon>
        <taxon>Actinomycetes</taxon>
        <taxon>Kitasatosporales</taxon>
        <taxon>Streptomycetaceae</taxon>
        <taxon>Kitasatospora</taxon>
    </lineage>
</organism>